<keyword evidence="2" id="KW-1185">Reference proteome</keyword>
<proteinExistence type="predicted"/>
<name>A0A0C1CUZ4_9FLAO</name>
<evidence type="ECO:0000313" key="2">
    <source>
        <dbReference type="Proteomes" id="UP000031473"/>
    </source>
</evidence>
<protein>
    <submittedName>
        <fullName evidence="1">Uncharacterized protein</fullName>
    </submittedName>
</protein>
<organism evidence="1 2">
    <name type="scientific">Kaistella jeonii</name>
    <dbReference type="NCBI Taxonomy" id="266749"/>
    <lineage>
        <taxon>Bacteria</taxon>
        <taxon>Pseudomonadati</taxon>
        <taxon>Bacteroidota</taxon>
        <taxon>Flavobacteriia</taxon>
        <taxon>Flavobacteriales</taxon>
        <taxon>Weeksellaceae</taxon>
        <taxon>Chryseobacterium group</taxon>
        <taxon>Kaistella</taxon>
    </lineage>
</organism>
<accession>A0A0C1CUZ4</accession>
<reference evidence="1 2" key="1">
    <citation type="submission" date="2014-10" db="EMBL/GenBank/DDBJ databases">
        <title>Kaistella jeonii genome.</title>
        <authorList>
            <person name="Clayton J.T."/>
            <person name="Newman J.D."/>
        </authorList>
    </citation>
    <scope>NUCLEOTIDE SEQUENCE [LARGE SCALE GENOMIC DNA]</scope>
    <source>
        <strain evidence="1 2">DSM 17048</strain>
    </source>
</reference>
<sequence>MFKIKPLTLSFTAKILHSQLTNGKLMFMAKLTSTLLLSKQSISTSEIKFIYETFSLFNYLYAIK</sequence>
<dbReference type="EMBL" id="JSYL01000020">
    <property type="protein sequence ID" value="KIA85065.1"/>
    <property type="molecule type" value="Genomic_DNA"/>
</dbReference>
<dbReference type="AlphaFoldDB" id="A0A0C1CUZ4"/>
<evidence type="ECO:0000313" key="1">
    <source>
        <dbReference type="EMBL" id="KIA85065.1"/>
    </source>
</evidence>
<dbReference type="Proteomes" id="UP000031473">
    <property type="component" value="Unassembled WGS sequence"/>
</dbReference>
<comment type="caution">
    <text evidence="1">The sequence shown here is derived from an EMBL/GenBank/DDBJ whole genome shotgun (WGS) entry which is preliminary data.</text>
</comment>
<gene>
    <name evidence="1" type="ORF">OA86_14815</name>
</gene>